<name>A0ACA9SU95_9GLOM</name>
<sequence length="41" mass="4363">LSQPGIVAIVAMLGLAFAYIDHALVYNNKSSIAYLQDPVAD</sequence>
<accession>A0ACA9SU95</accession>
<protein>
    <submittedName>
        <fullName evidence="1">23312_t:CDS:1</fullName>
    </submittedName>
</protein>
<dbReference type="Proteomes" id="UP000789920">
    <property type="component" value="Unassembled WGS sequence"/>
</dbReference>
<evidence type="ECO:0000313" key="1">
    <source>
        <dbReference type="EMBL" id="CAG8846148.1"/>
    </source>
</evidence>
<keyword evidence="2" id="KW-1185">Reference proteome</keyword>
<reference evidence="1" key="1">
    <citation type="submission" date="2021-06" db="EMBL/GenBank/DDBJ databases">
        <authorList>
            <person name="Kallberg Y."/>
            <person name="Tangrot J."/>
            <person name="Rosling A."/>
        </authorList>
    </citation>
    <scope>NUCLEOTIDE SEQUENCE</scope>
    <source>
        <strain evidence="1">MA461A</strain>
    </source>
</reference>
<feature type="non-terminal residue" evidence="1">
    <location>
        <position position="41"/>
    </location>
</feature>
<organism evidence="1 2">
    <name type="scientific">Racocetra persica</name>
    <dbReference type="NCBI Taxonomy" id="160502"/>
    <lineage>
        <taxon>Eukaryota</taxon>
        <taxon>Fungi</taxon>
        <taxon>Fungi incertae sedis</taxon>
        <taxon>Mucoromycota</taxon>
        <taxon>Glomeromycotina</taxon>
        <taxon>Glomeromycetes</taxon>
        <taxon>Diversisporales</taxon>
        <taxon>Gigasporaceae</taxon>
        <taxon>Racocetra</taxon>
    </lineage>
</organism>
<evidence type="ECO:0000313" key="2">
    <source>
        <dbReference type="Proteomes" id="UP000789920"/>
    </source>
</evidence>
<proteinExistence type="predicted"/>
<feature type="non-terminal residue" evidence="1">
    <location>
        <position position="1"/>
    </location>
</feature>
<gene>
    <name evidence="1" type="ORF">RPERSI_LOCUS33994</name>
</gene>
<dbReference type="EMBL" id="CAJVQC010149896">
    <property type="protein sequence ID" value="CAG8846148.1"/>
    <property type="molecule type" value="Genomic_DNA"/>
</dbReference>
<comment type="caution">
    <text evidence="1">The sequence shown here is derived from an EMBL/GenBank/DDBJ whole genome shotgun (WGS) entry which is preliminary data.</text>
</comment>